<accession>A0A1L9VLK4</accession>
<protein>
    <submittedName>
        <fullName evidence="2">Uncharacterized protein</fullName>
    </submittedName>
</protein>
<name>A0A1L9VLK4_ASPGL</name>
<dbReference type="RefSeq" id="XP_022401507.1">
    <property type="nucleotide sequence ID" value="XM_022541927.1"/>
</dbReference>
<dbReference type="Proteomes" id="UP000184300">
    <property type="component" value="Unassembled WGS sequence"/>
</dbReference>
<evidence type="ECO:0000313" key="3">
    <source>
        <dbReference type="Proteomes" id="UP000184300"/>
    </source>
</evidence>
<dbReference type="VEuPathDB" id="FungiDB:ASPGLDRAFT_1474205"/>
<feature type="compositionally biased region" description="Polar residues" evidence="1">
    <location>
        <begin position="67"/>
        <end position="78"/>
    </location>
</feature>
<dbReference type="GeneID" id="34458188"/>
<dbReference type="AlphaFoldDB" id="A0A1L9VLK4"/>
<evidence type="ECO:0000256" key="1">
    <source>
        <dbReference type="SAM" id="MobiDB-lite"/>
    </source>
</evidence>
<feature type="region of interest" description="Disordered" evidence="1">
    <location>
        <begin position="62"/>
        <end position="92"/>
    </location>
</feature>
<organism evidence="2 3">
    <name type="scientific">Aspergillus glaucus CBS 516.65</name>
    <dbReference type="NCBI Taxonomy" id="1160497"/>
    <lineage>
        <taxon>Eukaryota</taxon>
        <taxon>Fungi</taxon>
        <taxon>Dikarya</taxon>
        <taxon>Ascomycota</taxon>
        <taxon>Pezizomycotina</taxon>
        <taxon>Eurotiomycetes</taxon>
        <taxon>Eurotiomycetidae</taxon>
        <taxon>Eurotiales</taxon>
        <taxon>Aspergillaceae</taxon>
        <taxon>Aspergillus</taxon>
        <taxon>Aspergillus subgen. Aspergillus</taxon>
    </lineage>
</organism>
<reference evidence="3" key="1">
    <citation type="journal article" date="2017" name="Genome Biol.">
        <title>Comparative genomics reveals high biological diversity and specific adaptations in the industrially and medically important fungal genus Aspergillus.</title>
        <authorList>
            <person name="de Vries R.P."/>
            <person name="Riley R."/>
            <person name="Wiebenga A."/>
            <person name="Aguilar-Osorio G."/>
            <person name="Amillis S."/>
            <person name="Uchima C.A."/>
            <person name="Anderluh G."/>
            <person name="Asadollahi M."/>
            <person name="Askin M."/>
            <person name="Barry K."/>
            <person name="Battaglia E."/>
            <person name="Bayram O."/>
            <person name="Benocci T."/>
            <person name="Braus-Stromeyer S.A."/>
            <person name="Caldana C."/>
            <person name="Canovas D."/>
            <person name="Cerqueira G.C."/>
            <person name="Chen F."/>
            <person name="Chen W."/>
            <person name="Choi C."/>
            <person name="Clum A."/>
            <person name="Dos Santos R.A."/>
            <person name="Damasio A.R."/>
            <person name="Diallinas G."/>
            <person name="Emri T."/>
            <person name="Fekete E."/>
            <person name="Flipphi M."/>
            <person name="Freyberg S."/>
            <person name="Gallo A."/>
            <person name="Gournas C."/>
            <person name="Habgood R."/>
            <person name="Hainaut M."/>
            <person name="Harispe M.L."/>
            <person name="Henrissat B."/>
            <person name="Hilden K.S."/>
            <person name="Hope R."/>
            <person name="Hossain A."/>
            <person name="Karabika E."/>
            <person name="Karaffa L."/>
            <person name="Karanyi Z."/>
            <person name="Krasevec N."/>
            <person name="Kuo A."/>
            <person name="Kusch H."/>
            <person name="LaButti K."/>
            <person name="Lagendijk E.L."/>
            <person name="Lapidus A."/>
            <person name="Levasseur A."/>
            <person name="Lindquist E."/>
            <person name="Lipzen A."/>
            <person name="Logrieco A.F."/>
            <person name="MacCabe A."/>
            <person name="Maekelae M.R."/>
            <person name="Malavazi I."/>
            <person name="Melin P."/>
            <person name="Meyer V."/>
            <person name="Mielnichuk N."/>
            <person name="Miskei M."/>
            <person name="Molnar A.P."/>
            <person name="Mule G."/>
            <person name="Ngan C.Y."/>
            <person name="Orejas M."/>
            <person name="Orosz E."/>
            <person name="Ouedraogo J.P."/>
            <person name="Overkamp K.M."/>
            <person name="Park H.-S."/>
            <person name="Perrone G."/>
            <person name="Piumi F."/>
            <person name="Punt P.J."/>
            <person name="Ram A.F."/>
            <person name="Ramon A."/>
            <person name="Rauscher S."/>
            <person name="Record E."/>
            <person name="Riano-Pachon D.M."/>
            <person name="Robert V."/>
            <person name="Roehrig J."/>
            <person name="Ruller R."/>
            <person name="Salamov A."/>
            <person name="Salih N.S."/>
            <person name="Samson R.A."/>
            <person name="Sandor E."/>
            <person name="Sanguinetti M."/>
            <person name="Schuetze T."/>
            <person name="Sepcic K."/>
            <person name="Shelest E."/>
            <person name="Sherlock G."/>
            <person name="Sophianopoulou V."/>
            <person name="Squina F.M."/>
            <person name="Sun H."/>
            <person name="Susca A."/>
            <person name="Todd R.B."/>
            <person name="Tsang A."/>
            <person name="Unkles S.E."/>
            <person name="van de Wiele N."/>
            <person name="van Rossen-Uffink D."/>
            <person name="Oliveira J.V."/>
            <person name="Vesth T.C."/>
            <person name="Visser J."/>
            <person name="Yu J.-H."/>
            <person name="Zhou M."/>
            <person name="Andersen M.R."/>
            <person name="Archer D.B."/>
            <person name="Baker S.E."/>
            <person name="Benoit I."/>
            <person name="Brakhage A.A."/>
            <person name="Braus G.H."/>
            <person name="Fischer R."/>
            <person name="Frisvad J.C."/>
            <person name="Goldman G.H."/>
            <person name="Houbraken J."/>
            <person name="Oakley B."/>
            <person name="Pocsi I."/>
            <person name="Scazzocchio C."/>
            <person name="Seiboth B."/>
            <person name="vanKuyk P.A."/>
            <person name="Wortman J."/>
            <person name="Dyer P.S."/>
            <person name="Grigoriev I.V."/>
        </authorList>
    </citation>
    <scope>NUCLEOTIDE SEQUENCE [LARGE SCALE GENOMIC DNA]</scope>
    <source>
        <strain evidence="3">CBS 516.65</strain>
    </source>
</reference>
<dbReference type="EMBL" id="KV878896">
    <property type="protein sequence ID" value="OJJ84809.1"/>
    <property type="molecule type" value="Genomic_DNA"/>
</dbReference>
<keyword evidence="3" id="KW-1185">Reference proteome</keyword>
<proteinExistence type="predicted"/>
<evidence type="ECO:0000313" key="2">
    <source>
        <dbReference type="EMBL" id="OJJ84809.1"/>
    </source>
</evidence>
<feature type="compositionally biased region" description="Basic and acidic residues" evidence="1">
    <location>
        <begin position="81"/>
        <end position="92"/>
    </location>
</feature>
<gene>
    <name evidence="2" type="ORF">ASPGLDRAFT_1474205</name>
</gene>
<sequence length="92" mass="10000">MVLFKLVFDHFSCLLLFVFCFLNPPSLILPPSSPSLLVSPAITRIISSSYDYSSPIFASHLDPPPSLQTAPNHLQGGSNKADIDVDIGGREQ</sequence>